<dbReference type="Pfam" id="PF01757">
    <property type="entry name" value="Acyl_transf_3"/>
    <property type="match status" value="1"/>
</dbReference>
<feature type="transmembrane region" description="Helical" evidence="2">
    <location>
        <begin position="289"/>
        <end position="308"/>
    </location>
</feature>
<feature type="transmembrane region" description="Helical" evidence="2">
    <location>
        <begin position="159"/>
        <end position="179"/>
    </location>
</feature>
<dbReference type="RefSeq" id="WP_368608286.1">
    <property type="nucleotide sequence ID" value="NZ_JBFPKB010000003.1"/>
</dbReference>
<feature type="transmembrane region" description="Helical" evidence="2">
    <location>
        <begin position="78"/>
        <end position="97"/>
    </location>
</feature>
<evidence type="ECO:0000256" key="1">
    <source>
        <dbReference type="SAM" id="MobiDB-lite"/>
    </source>
</evidence>
<accession>A0ABV3WAY7</accession>
<feature type="transmembrane region" description="Helical" evidence="2">
    <location>
        <begin position="314"/>
        <end position="335"/>
    </location>
</feature>
<evidence type="ECO:0000259" key="3">
    <source>
        <dbReference type="Pfam" id="PF01757"/>
    </source>
</evidence>
<keyword evidence="4" id="KW-0012">Acyltransferase</keyword>
<dbReference type="EC" id="2.3.-.-" evidence="4"/>
<feature type="transmembrane region" description="Helical" evidence="2">
    <location>
        <begin position="265"/>
        <end position="282"/>
    </location>
</feature>
<keyword evidence="2" id="KW-0472">Membrane</keyword>
<feature type="region of interest" description="Disordered" evidence="1">
    <location>
        <begin position="426"/>
        <end position="459"/>
    </location>
</feature>
<proteinExistence type="predicted"/>
<dbReference type="InterPro" id="IPR050879">
    <property type="entry name" value="Acyltransferase_3"/>
</dbReference>
<feature type="transmembrane region" description="Helical" evidence="2">
    <location>
        <begin position="206"/>
        <end position="226"/>
    </location>
</feature>
<reference evidence="4 5" key="1">
    <citation type="submission" date="2024-07" db="EMBL/GenBank/DDBJ databases">
        <title>A survey of Mimosa microsymbionts across Brazilian biomes reveals a high diversity of Paraburkholderia nodulating endemic species, but also that Cupriavidus is common as a symbiont of widespread species.</title>
        <authorList>
            <person name="Rouws L."/>
            <person name="Barauna A."/>
            <person name="Beukes C."/>
            <person name="Rouws J.R.C."/>
            <person name="De Faria S.M."/>
            <person name="Gross E."/>
            <person name="Bueno Dos Reis Junior F."/>
            <person name="Simon M.F."/>
            <person name="Maluk M."/>
            <person name="Odee D.W."/>
            <person name="Kenicer G."/>
            <person name="Young J.P.W."/>
            <person name="Reis V.M."/>
            <person name="Zilli J."/>
            <person name="James E.K."/>
        </authorList>
    </citation>
    <scope>NUCLEOTIDE SEQUENCE [LARGE SCALE GENOMIC DNA]</scope>
    <source>
        <strain evidence="4 5">BR14375</strain>
    </source>
</reference>
<keyword evidence="4" id="KW-0808">Transferase</keyword>
<evidence type="ECO:0000256" key="2">
    <source>
        <dbReference type="SAM" id="Phobius"/>
    </source>
</evidence>
<feature type="transmembrane region" description="Helical" evidence="2">
    <location>
        <begin position="117"/>
        <end position="138"/>
    </location>
</feature>
<feature type="transmembrane region" description="Helical" evidence="2">
    <location>
        <begin position="377"/>
        <end position="398"/>
    </location>
</feature>
<evidence type="ECO:0000313" key="5">
    <source>
        <dbReference type="Proteomes" id="UP001558535"/>
    </source>
</evidence>
<evidence type="ECO:0000313" key="4">
    <source>
        <dbReference type="EMBL" id="MEX3750378.1"/>
    </source>
</evidence>
<dbReference type="Proteomes" id="UP001558535">
    <property type="component" value="Unassembled WGS sequence"/>
</dbReference>
<dbReference type="PANTHER" id="PTHR23028:SF53">
    <property type="entry name" value="ACYL_TRANSF_3 DOMAIN-CONTAINING PROTEIN"/>
    <property type="match status" value="1"/>
</dbReference>
<keyword evidence="5" id="KW-1185">Reference proteome</keyword>
<sequence>MDDHFGNPRSTLSNYGHFYTVTNICSATLQKSLTSIDIAFGSLLSVVVALVVAQLVYRFSGFYTCTIDREVASSRFHAIDGLRGFLAIGVVLHHIYINHHFFLTGQWELTPSRFTTFLGRGSVGMFFMITAFLFWGRIIEKKERFDAARFYQNRVRRLVPMYLVSAGLVVVTAMALSHFRLNVPLSELTAEITSWLLFTFPGVPPINGFTQTALINTVFWSLIYEWKFYLVLPMIGALAVRWGMWPVGLAACACISLFSPIQVEWYFVAGCAAAMAVRVPAIRNLCRTTVATALLIACIAAVVTWQPLIYSPGAAALMFVPFLAISAGNSLLGLLTNKAARLLGLLSYSIYLLHNWVLYLVARFVNHIELIASISHVTYLGIGAGVVAITVLLATLTYRFIEFPPIRLPGAATTAERSPAVRVPNTLRRGGNRDLSGENCQRRVPSMLPDGRQHGEERL</sequence>
<keyword evidence="2" id="KW-1133">Transmembrane helix</keyword>
<dbReference type="PANTHER" id="PTHR23028">
    <property type="entry name" value="ACETYLTRANSFERASE"/>
    <property type="match status" value="1"/>
</dbReference>
<feature type="domain" description="Acyltransferase 3" evidence="3">
    <location>
        <begin position="77"/>
        <end position="394"/>
    </location>
</feature>
<feature type="transmembrane region" description="Helical" evidence="2">
    <location>
        <begin position="342"/>
        <end position="365"/>
    </location>
</feature>
<dbReference type="InterPro" id="IPR002656">
    <property type="entry name" value="Acyl_transf_3_dom"/>
</dbReference>
<protein>
    <submittedName>
        <fullName evidence="4">Acyltransferase family protein</fullName>
        <ecNumber evidence="4">2.3.-.-</ecNumber>
    </submittedName>
</protein>
<comment type="caution">
    <text evidence="4">The sequence shown here is derived from an EMBL/GenBank/DDBJ whole genome shotgun (WGS) entry which is preliminary data.</text>
</comment>
<dbReference type="EMBL" id="JBFPKE010000002">
    <property type="protein sequence ID" value="MEX3750378.1"/>
    <property type="molecule type" value="Genomic_DNA"/>
</dbReference>
<gene>
    <name evidence="4" type="ORF">AB3X84_10225</name>
</gene>
<keyword evidence="2" id="KW-0812">Transmembrane</keyword>
<name>A0ABV3WAY7_9BURK</name>
<organism evidence="4 5">
    <name type="scientific">Paraburkholderia phenoliruptrix</name>
    <dbReference type="NCBI Taxonomy" id="252970"/>
    <lineage>
        <taxon>Bacteria</taxon>
        <taxon>Pseudomonadati</taxon>
        <taxon>Pseudomonadota</taxon>
        <taxon>Betaproteobacteria</taxon>
        <taxon>Burkholderiales</taxon>
        <taxon>Burkholderiaceae</taxon>
        <taxon>Paraburkholderia</taxon>
    </lineage>
</organism>
<dbReference type="GO" id="GO:0016746">
    <property type="term" value="F:acyltransferase activity"/>
    <property type="evidence" value="ECO:0007669"/>
    <property type="project" value="UniProtKB-KW"/>
</dbReference>
<feature type="transmembrane region" description="Helical" evidence="2">
    <location>
        <begin position="38"/>
        <end position="57"/>
    </location>
</feature>